<protein>
    <submittedName>
        <fullName evidence="1">Uncharacterized protein</fullName>
    </submittedName>
</protein>
<proteinExistence type="predicted"/>
<accession>A0A8S5SBA9</accession>
<evidence type="ECO:0000313" key="1">
    <source>
        <dbReference type="EMBL" id="DAF48356.1"/>
    </source>
</evidence>
<sequence>MRRYTMPFNGNRYVLNRATGEIHDLDNEMPNCQIDEIKPENIINCASYEDAALRAAFLSVRGANGCYYCNPSKDNG</sequence>
<reference evidence="1" key="1">
    <citation type="journal article" date="2021" name="Proc. Natl. Acad. Sci. U.S.A.">
        <title>A Catalog of Tens of Thousands of Viruses from Human Metagenomes Reveals Hidden Associations with Chronic Diseases.</title>
        <authorList>
            <person name="Tisza M.J."/>
            <person name="Buck C.B."/>
        </authorList>
    </citation>
    <scope>NUCLEOTIDE SEQUENCE</scope>
    <source>
        <strain evidence="1">CtUYJ6</strain>
    </source>
</reference>
<dbReference type="EMBL" id="BK032567">
    <property type="protein sequence ID" value="DAF48356.1"/>
    <property type="molecule type" value="Genomic_DNA"/>
</dbReference>
<name>A0A8S5SBA9_9CAUD</name>
<organism evidence="1">
    <name type="scientific">Podoviridae sp. ctUYJ6</name>
    <dbReference type="NCBI Taxonomy" id="2827737"/>
    <lineage>
        <taxon>Viruses</taxon>
        <taxon>Duplodnaviria</taxon>
        <taxon>Heunggongvirae</taxon>
        <taxon>Uroviricota</taxon>
        <taxon>Caudoviricetes</taxon>
    </lineage>
</organism>